<name>A0A270BVX7_9PROT</name>
<dbReference type="InterPro" id="IPR001123">
    <property type="entry name" value="LeuE-type"/>
</dbReference>
<dbReference type="GO" id="GO:0005886">
    <property type="term" value="C:plasma membrane"/>
    <property type="evidence" value="ECO:0007669"/>
    <property type="project" value="UniProtKB-SubCell"/>
</dbReference>
<dbReference type="PANTHER" id="PTHR30086">
    <property type="entry name" value="ARGININE EXPORTER PROTEIN ARGO"/>
    <property type="match status" value="1"/>
</dbReference>
<comment type="subcellular location">
    <subcellularLocation>
        <location evidence="1">Cell membrane</location>
        <topology evidence="1">Multi-pass membrane protein</topology>
    </subcellularLocation>
</comment>
<dbReference type="PANTHER" id="PTHR30086:SF20">
    <property type="entry name" value="ARGININE EXPORTER PROTEIN ARGO-RELATED"/>
    <property type="match status" value="1"/>
</dbReference>
<feature type="transmembrane region" description="Helical" evidence="6">
    <location>
        <begin position="6"/>
        <end position="30"/>
    </location>
</feature>
<keyword evidence="5 6" id="KW-0472">Membrane</keyword>
<proteinExistence type="predicted"/>
<feature type="transmembrane region" description="Helical" evidence="6">
    <location>
        <begin position="73"/>
        <end position="94"/>
    </location>
</feature>
<keyword evidence="8" id="KW-1185">Reference proteome</keyword>
<evidence type="ECO:0000256" key="3">
    <source>
        <dbReference type="ARBA" id="ARBA00022692"/>
    </source>
</evidence>
<evidence type="ECO:0000256" key="1">
    <source>
        <dbReference type="ARBA" id="ARBA00004651"/>
    </source>
</evidence>
<gene>
    <name evidence="7" type="ORF">B9K05_00365</name>
</gene>
<evidence type="ECO:0000256" key="4">
    <source>
        <dbReference type="ARBA" id="ARBA00022989"/>
    </source>
</evidence>
<evidence type="ECO:0000313" key="8">
    <source>
        <dbReference type="Proteomes" id="UP000216033"/>
    </source>
</evidence>
<dbReference type="AlphaFoldDB" id="A0A270BVX7"/>
<organism evidence="7 8">
    <name type="scientific">Acetobacter syzygii</name>
    <dbReference type="NCBI Taxonomy" id="146476"/>
    <lineage>
        <taxon>Bacteria</taxon>
        <taxon>Pseudomonadati</taxon>
        <taxon>Pseudomonadota</taxon>
        <taxon>Alphaproteobacteria</taxon>
        <taxon>Acetobacterales</taxon>
        <taxon>Acetobacteraceae</taxon>
        <taxon>Acetobacter</taxon>
    </lineage>
</organism>
<keyword evidence="2" id="KW-1003">Cell membrane</keyword>
<keyword evidence="4 6" id="KW-1133">Transmembrane helix</keyword>
<evidence type="ECO:0000256" key="6">
    <source>
        <dbReference type="SAM" id="Phobius"/>
    </source>
</evidence>
<dbReference type="GeneID" id="98301293"/>
<evidence type="ECO:0000256" key="5">
    <source>
        <dbReference type="ARBA" id="ARBA00023136"/>
    </source>
</evidence>
<keyword evidence="3 6" id="KW-0812">Transmembrane</keyword>
<dbReference type="Proteomes" id="UP000216033">
    <property type="component" value="Unassembled WGS sequence"/>
</dbReference>
<feature type="transmembrane region" description="Helical" evidence="6">
    <location>
        <begin position="156"/>
        <end position="176"/>
    </location>
</feature>
<feature type="transmembrane region" description="Helical" evidence="6">
    <location>
        <begin position="42"/>
        <end position="67"/>
    </location>
</feature>
<dbReference type="OrthoDB" id="9807053at2"/>
<evidence type="ECO:0000313" key="7">
    <source>
        <dbReference type="EMBL" id="PAL29163.1"/>
    </source>
</evidence>
<evidence type="ECO:0000256" key="2">
    <source>
        <dbReference type="ARBA" id="ARBA00022475"/>
    </source>
</evidence>
<protein>
    <submittedName>
        <fullName evidence="7">Lysine transporter LysE</fullName>
    </submittedName>
</protein>
<reference evidence="7 8" key="1">
    <citation type="submission" date="2017-04" db="EMBL/GenBank/DDBJ databases">
        <title>Kefir bacterial isolates.</title>
        <authorList>
            <person name="Kim Y."/>
            <person name="Blasche S."/>
            <person name="Patil K.R."/>
        </authorList>
    </citation>
    <scope>NUCLEOTIDE SEQUENCE [LARGE SCALE GENOMIC DNA]</scope>
    <source>
        <strain evidence="7 8">KR-2</strain>
    </source>
</reference>
<accession>A0A270BVX7</accession>
<sequence>MPHAFLPLLTFAAAWGVLVLTPGTETALVIRLGMNVGHRAALGAALGTGTGLAIWGAGTAFGVSALVAASPTLYLILQWAGAFYLTYLGIRLFLPSATVHAQAAADAEAGQISNMGAGYQRGLLTTCLNPLVGVFDLTAFAQFIPPGVNRVSYSLLLAALQVIMAVLWYAVLAYMAFSLGRVLSSPRVMRALDILTGIVFLYFAYKLTQSGLPA</sequence>
<dbReference type="PIRSF" id="PIRSF006324">
    <property type="entry name" value="LeuE"/>
    <property type="match status" value="1"/>
</dbReference>
<feature type="transmembrane region" description="Helical" evidence="6">
    <location>
        <begin position="188"/>
        <end position="205"/>
    </location>
</feature>
<dbReference type="Pfam" id="PF01810">
    <property type="entry name" value="LysE"/>
    <property type="match status" value="1"/>
</dbReference>
<feature type="transmembrane region" description="Helical" evidence="6">
    <location>
        <begin position="123"/>
        <end position="144"/>
    </location>
</feature>
<dbReference type="RefSeq" id="WP_048852710.1">
    <property type="nucleotide sequence ID" value="NZ_BAMZ01000001.1"/>
</dbReference>
<dbReference type="STRING" id="1231343.Absy_001_026"/>
<dbReference type="GO" id="GO:0015171">
    <property type="term" value="F:amino acid transmembrane transporter activity"/>
    <property type="evidence" value="ECO:0007669"/>
    <property type="project" value="TreeGrafter"/>
</dbReference>
<dbReference type="EMBL" id="NDFP01000001">
    <property type="protein sequence ID" value="PAL29163.1"/>
    <property type="molecule type" value="Genomic_DNA"/>
</dbReference>
<comment type="caution">
    <text evidence="7">The sequence shown here is derived from an EMBL/GenBank/DDBJ whole genome shotgun (WGS) entry which is preliminary data.</text>
</comment>